<dbReference type="OrthoDB" id="5397846at2759"/>
<gene>
    <name evidence="2" type="ORF">AWRI4620_LOCUS1894</name>
</gene>
<keyword evidence="3" id="KW-1185">Reference proteome</keyword>
<dbReference type="AlphaFoldDB" id="A0A9N8K9P2"/>
<reference evidence="2" key="1">
    <citation type="submission" date="2020-06" db="EMBL/GenBank/DDBJ databases">
        <authorList>
            <person name="Onetto C."/>
        </authorList>
    </citation>
    <scope>NUCLEOTIDE SEQUENCE</scope>
</reference>
<name>A0A9N8K9P2_9PEZI</name>
<evidence type="ECO:0000313" key="2">
    <source>
        <dbReference type="EMBL" id="CAD0107639.1"/>
    </source>
</evidence>
<organism evidence="2 3">
    <name type="scientific">Aureobasidium uvarum</name>
    <dbReference type="NCBI Taxonomy" id="2773716"/>
    <lineage>
        <taxon>Eukaryota</taxon>
        <taxon>Fungi</taxon>
        <taxon>Dikarya</taxon>
        <taxon>Ascomycota</taxon>
        <taxon>Pezizomycotina</taxon>
        <taxon>Dothideomycetes</taxon>
        <taxon>Dothideomycetidae</taxon>
        <taxon>Dothideales</taxon>
        <taxon>Saccotheciaceae</taxon>
        <taxon>Aureobasidium</taxon>
    </lineage>
</organism>
<evidence type="ECO:0000259" key="1">
    <source>
        <dbReference type="Pfam" id="PF24864"/>
    </source>
</evidence>
<dbReference type="Pfam" id="PF24864">
    <property type="entry name" value="DUF7730"/>
    <property type="match status" value="1"/>
</dbReference>
<dbReference type="InterPro" id="IPR056632">
    <property type="entry name" value="DUF7730"/>
</dbReference>
<comment type="caution">
    <text evidence="2">The sequence shown here is derived from an EMBL/GenBank/DDBJ whole genome shotgun (WGS) entry which is preliminary data.</text>
</comment>
<proteinExistence type="predicted"/>
<protein>
    <recommendedName>
        <fullName evidence="1">DUF7730 domain-containing protein</fullName>
    </recommendedName>
</protein>
<sequence>MIYKPLLNESIINLSFLTSKDYTLLRGSLIKSSTTRRYKKAITSRILHRPESKNITHLQPAILRVCRSIHNEALPILYRQTFYFEHPIAMKLFLFAIRPANRLLLQHVVLRGWDYWAPNVWQEALASALDRLASAQNLKSLHLDRHVQSYQDGVPDWNTKIWRQEAQTKHFNEHFGYWADCIDAARGKGTTKAILTFADRNFGSEDEVARGDQKFLECKKMLMDKIKLD</sequence>
<accession>A0A9N8K9P2</accession>
<dbReference type="EMBL" id="CAINUL010000002">
    <property type="protein sequence ID" value="CAD0107639.1"/>
    <property type="molecule type" value="Genomic_DNA"/>
</dbReference>
<evidence type="ECO:0000313" key="3">
    <source>
        <dbReference type="Proteomes" id="UP000745764"/>
    </source>
</evidence>
<feature type="domain" description="DUF7730" evidence="1">
    <location>
        <begin position="1"/>
        <end position="126"/>
    </location>
</feature>
<dbReference type="Proteomes" id="UP000745764">
    <property type="component" value="Unassembled WGS sequence"/>
</dbReference>
<dbReference type="PANTHER" id="PTHR38790">
    <property type="entry name" value="2EXR DOMAIN-CONTAINING PROTEIN-RELATED"/>
    <property type="match status" value="1"/>
</dbReference>